<name>A0A250I6Y8_9BACT</name>
<dbReference type="PANTHER" id="PTHR11122">
    <property type="entry name" value="APOSPORY-ASSOCIATED PROTEIN C-RELATED"/>
    <property type="match status" value="1"/>
</dbReference>
<dbReference type="GO" id="GO:0005737">
    <property type="term" value="C:cytoplasm"/>
    <property type="evidence" value="ECO:0007669"/>
    <property type="project" value="TreeGrafter"/>
</dbReference>
<dbReference type="GO" id="GO:0047938">
    <property type="term" value="F:glucose-6-phosphate 1-epimerase activity"/>
    <property type="evidence" value="ECO:0007669"/>
    <property type="project" value="UniProtKB-UniRule"/>
</dbReference>
<protein>
    <recommendedName>
        <fullName evidence="4">Putative glucose-6-phosphate 1-epimerase</fullName>
        <ecNumber evidence="4">5.1.3.15</ecNumber>
    </recommendedName>
</protein>
<dbReference type="InterPro" id="IPR008183">
    <property type="entry name" value="Aldose_1/G6P_1-epimerase"/>
</dbReference>
<feature type="active site" evidence="5">
    <location>
        <position position="149"/>
    </location>
</feature>
<dbReference type="InterPro" id="IPR025532">
    <property type="entry name" value="G6P_1-epimerase"/>
</dbReference>
<dbReference type="GO" id="GO:0005975">
    <property type="term" value="P:carbohydrate metabolic process"/>
    <property type="evidence" value="ECO:0007669"/>
    <property type="project" value="InterPro"/>
</dbReference>
<keyword evidence="7" id="KW-1185">Reference proteome</keyword>
<dbReference type="SUPFAM" id="SSF74650">
    <property type="entry name" value="Galactose mutarotase-like"/>
    <property type="match status" value="1"/>
</dbReference>
<sequence>MHSNVDSLSSVTAPDGARIRFSARGGQICSWVTPDGIERLYSSPLADLRATSAIRGGIPVIFPQFAHEGPLPKHGFARSSPWRVSSSAILSCGSGSVELRLSDDPYTRSIWPHSFELVLRARFKGSELTTSLAVINTGDHPFDFTCALHTYLAANAPQAVIRGLQGIRYLDSADQRRRDIQREELLRIDREVDRFFFGVTTPVELRGDTLPIQVRQESFPDVVVWNPWKELSRRLADLPDEGYRHFVCIESAAVERPVCLSPGDEWLASQHLSVLSSPLGALP</sequence>
<evidence type="ECO:0000256" key="1">
    <source>
        <dbReference type="ARBA" id="ARBA00001096"/>
    </source>
</evidence>
<dbReference type="GO" id="GO:0030246">
    <property type="term" value="F:carbohydrate binding"/>
    <property type="evidence" value="ECO:0007669"/>
    <property type="project" value="UniProtKB-UniRule"/>
</dbReference>
<comment type="catalytic activity">
    <reaction evidence="1">
        <text>alpha-D-glucose 6-phosphate = beta-D-glucose 6-phosphate</text>
        <dbReference type="Rhea" id="RHEA:16249"/>
        <dbReference type="ChEBI" id="CHEBI:58225"/>
        <dbReference type="ChEBI" id="CHEBI:58247"/>
        <dbReference type="EC" id="5.1.3.15"/>
    </reaction>
</comment>
<feature type="active site" evidence="5">
    <location>
        <position position="250"/>
    </location>
</feature>
<reference evidence="6 7" key="1">
    <citation type="submission" date="2017-06" db="EMBL/GenBank/DDBJ databases">
        <authorList>
            <person name="Kim H.J."/>
            <person name="Triplett B.A."/>
        </authorList>
    </citation>
    <scope>NUCLEOTIDE SEQUENCE [LARGE SCALE GENOMIC DNA]</scope>
    <source>
        <strain evidence="6 7">DSM 14713</strain>
    </source>
</reference>
<dbReference type="InterPro" id="IPR014718">
    <property type="entry name" value="GH-type_carb-bd"/>
</dbReference>
<proteinExistence type="inferred from homology"/>
<dbReference type="CDD" id="cd09020">
    <property type="entry name" value="D-hex-6-P-epi_like"/>
    <property type="match status" value="1"/>
</dbReference>
<evidence type="ECO:0000256" key="4">
    <source>
        <dbReference type="PIRNR" id="PIRNR016020"/>
    </source>
</evidence>
<organism evidence="6 7">
    <name type="scientific">Melittangium boletus DSM 14713</name>
    <dbReference type="NCBI Taxonomy" id="1294270"/>
    <lineage>
        <taxon>Bacteria</taxon>
        <taxon>Pseudomonadati</taxon>
        <taxon>Myxococcota</taxon>
        <taxon>Myxococcia</taxon>
        <taxon>Myxococcales</taxon>
        <taxon>Cystobacterineae</taxon>
        <taxon>Archangiaceae</taxon>
        <taxon>Melittangium</taxon>
    </lineage>
</organism>
<dbReference type="AlphaFoldDB" id="A0A250I6Y8"/>
<dbReference type="PANTHER" id="PTHR11122:SF13">
    <property type="entry name" value="GLUCOSE-6-PHOSPHATE 1-EPIMERASE"/>
    <property type="match status" value="1"/>
</dbReference>
<dbReference type="KEGG" id="mbd:MEBOL_000366"/>
<dbReference type="OrthoDB" id="9795355at2"/>
<accession>A0A250I6Y8</accession>
<gene>
    <name evidence="6" type="ORF">MEBOL_000366</name>
</gene>
<evidence type="ECO:0000313" key="7">
    <source>
        <dbReference type="Proteomes" id="UP000217289"/>
    </source>
</evidence>
<dbReference type="Proteomes" id="UP000217289">
    <property type="component" value="Chromosome"/>
</dbReference>
<evidence type="ECO:0000256" key="5">
    <source>
        <dbReference type="PIRSR" id="PIRSR016020-1"/>
    </source>
</evidence>
<dbReference type="RefSeq" id="WP_157774709.1">
    <property type="nucleotide sequence ID" value="NZ_CP022163.1"/>
</dbReference>
<dbReference type="Gene3D" id="2.70.98.10">
    <property type="match status" value="1"/>
</dbReference>
<dbReference type="EC" id="5.1.3.15" evidence="4"/>
<dbReference type="EMBL" id="CP022163">
    <property type="protein sequence ID" value="ATB26931.1"/>
    <property type="molecule type" value="Genomic_DNA"/>
</dbReference>
<evidence type="ECO:0000313" key="6">
    <source>
        <dbReference type="EMBL" id="ATB26931.1"/>
    </source>
</evidence>
<keyword evidence="3 4" id="KW-0413">Isomerase</keyword>
<comment type="similarity">
    <text evidence="2 4">Belongs to the glucose-6-phosphate 1-epimerase family.</text>
</comment>
<evidence type="ECO:0000256" key="2">
    <source>
        <dbReference type="ARBA" id="ARBA00005866"/>
    </source>
</evidence>
<evidence type="ECO:0000256" key="3">
    <source>
        <dbReference type="ARBA" id="ARBA00023235"/>
    </source>
</evidence>
<dbReference type="Pfam" id="PF01263">
    <property type="entry name" value="Aldose_epim"/>
    <property type="match status" value="1"/>
</dbReference>
<dbReference type="InterPro" id="IPR011013">
    <property type="entry name" value="Gal_mutarotase_sf_dom"/>
</dbReference>
<dbReference type="PIRSF" id="PIRSF016020">
    <property type="entry name" value="PHexose_mutarotase"/>
    <property type="match status" value="1"/>
</dbReference>